<dbReference type="Gene3D" id="3.20.20.190">
    <property type="entry name" value="Phosphatidylinositol (PI) phosphodiesterase"/>
    <property type="match status" value="1"/>
</dbReference>
<keyword evidence="5" id="KW-1185">Reference proteome</keyword>
<gene>
    <name evidence="4" type="ORF">G6M90_00g074690</name>
</gene>
<dbReference type="AlphaFoldDB" id="A0A7D5YUQ0"/>
<protein>
    <recommendedName>
        <fullName evidence="3">Cellobiose dehydrogenase-like cytochrome domain-containing protein</fullName>
    </recommendedName>
</protein>
<dbReference type="EMBL" id="CP058935">
    <property type="protein sequence ID" value="QLI70222.1"/>
    <property type="molecule type" value="Genomic_DNA"/>
</dbReference>
<feature type="transmembrane region" description="Helical" evidence="2">
    <location>
        <begin position="602"/>
        <end position="619"/>
    </location>
</feature>
<evidence type="ECO:0000313" key="5">
    <source>
        <dbReference type="Proteomes" id="UP000510686"/>
    </source>
</evidence>
<dbReference type="SUPFAM" id="SSF49344">
    <property type="entry name" value="CBD9-like"/>
    <property type="match status" value="1"/>
</dbReference>
<dbReference type="InterPro" id="IPR015920">
    <property type="entry name" value="Cellobiose_DH-like_cyt"/>
</dbReference>
<dbReference type="GO" id="GO:0008081">
    <property type="term" value="F:phosphoric diester hydrolase activity"/>
    <property type="evidence" value="ECO:0007669"/>
    <property type="project" value="InterPro"/>
</dbReference>
<dbReference type="CDD" id="cd08760">
    <property type="entry name" value="Cyt_b561_FRRS1_like"/>
    <property type="match status" value="1"/>
</dbReference>
<dbReference type="GO" id="GO:0006629">
    <property type="term" value="P:lipid metabolic process"/>
    <property type="evidence" value="ECO:0007669"/>
    <property type="project" value="InterPro"/>
</dbReference>
<feature type="domain" description="Cellobiose dehydrogenase-like cytochrome" evidence="3">
    <location>
        <begin position="339"/>
        <end position="502"/>
    </location>
</feature>
<accession>A0A7D5YUQ0</accession>
<feature type="region of interest" description="Disordered" evidence="1">
    <location>
        <begin position="710"/>
        <end position="770"/>
    </location>
</feature>
<dbReference type="RefSeq" id="XP_065986959.1">
    <property type="nucleotide sequence ID" value="XM_066131010.1"/>
</dbReference>
<feature type="compositionally biased region" description="Polar residues" evidence="1">
    <location>
        <begin position="727"/>
        <end position="750"/>
    </location>
</feature>
<evidence type="ECO:0000256" key="2">
    <source>
        <dbReference type="SAM" id="Phobius"/>
    </source>
</evidence>
<sequence length="770" mass="85103">MECLDGLAHLQAVLEGAYEAAAQAVFGVRWWPIVSWASFLRAVPFTATVLAACNGHNELCGKRYSEVTFVGSHNSAFVGNTPMHNQYVSVTDQLNLGVRFLQAQTHNKFGTIEMCHTYCWELDSGTLKKYLQEIADWMNRNPNEVVTLLLTNGDAIPVQRFDAVFRNTGLSQYAFHPKAVLSKGQWPTLQQLLDAKTRLVVFMDYHSDQSKVDYIINEFDYFWETAYGITDKDFPTCSVNRPSRGDPNKLMGIMNHMLNIKIGDIVFPDQVDTKTTNSVDSITKQVDRCESQGKPQPNVILLDYINIGEAQQAQLKFNALTPAIRADGANPPGQSTFISPGNSVAFAFTVPNDNDNPRSTFFSIRVPKKYTWGGVGLGSDDMKGALFLIIYQNGDGTNVTFSPRIAHGNYEPFFFRDMRWTVIPNQTGIIDDYMIFTAMCTESCRTWPGGDTTGGYIDVSSPAQPAIYAVGPEGTLKDDSPSAGLRYHHEYGVFNIDMRRTRGAADAPVLDTHTRLDGAVQVSSVTTKGDLKATLHAAFMIFSIIGLMGFGGILLLPAVGLAKWHALNQIVATMGVLGGLFLGVLASFNYQRSRSFKHHHQVLGYIIVAFILAQLGLGVQHHFKHQRTKAPTIFGQIHVWLGRLILLLAAVNGVIGFTFALKGTSAIVFGVFVCVFTVAAVLLRLRYFPIKSHKFQPVGAQQSHTWRQSSGYNAGYSSRHPPGYEPPSQQIGLQATRSSSENSPWKSGNNKDCEDDEPQLGNAQRPREFA</sequence>
<proteinExistence type="predicted"/>
<evidence type="ECO:0000259" key="3">
    <source>
        <dbReference type="Pfam" id="PF16010"/>
    </source>
</evidence>
<evidence type="ECO:0000256" key="1">
    <source>
        <dbReference type="SAM" id="MobiDB-lite"/>
    </source>
</evidence>
<dbReference type="Pfam" id="PF16010">
    <property type="entry name" value="CDH-cyt"/>
    <property type="match status" value="1"/>
</dbReference>
<name>A0A7D5YUQ0_9HYPO</name>
<dbReference type="SUPFAM" id="SSF51695">
    <property type="entry name" value="PLC-like phosphodiesterases"/>
    <property type="match status" value="1"/>
</dbReference>
<feature type="transmembrane region" description="Helical" evidence="2">
    <location>
        <begin position="666"/>
        <end position="685"/>
    </location>
</feature>
<keyword evidence="2" id="KW-0472">Membrane</keyword>
<dbReference type="OrthoDB" id="19261at2759"/>
<reference evidence="4 5" key="1">
    <citation type="submission" date="2020-07" db="EMBL/GenBank/DDBJ databases">
        <title>Telomere length de novo assembly of all 7 chromosomes of the fungus, Metarhizium brunneum, using a novel assembly pipeline.</title>
        <authorList>
            <person name="Saud z."/>
            <person name="Kortsinoglou A."/>
            <person name="Kouvelis V.N."/>
            <person name="Butt T.M."/>
        </authorList>
    </citation>
    <scope>NUCLEOTIDE SEQUENCE [LARGE SCALE GENOMIC DNA]</scope>
    <source>
        <strain evidence="4 5">4556</strain>
    </source>
</reference>
<dbReference type="CDD" id="cd09630">
    <property type="entry name" value="CDH_like_cytochrome"/>
    <property type="match status" value="1"/>
</dbReference>
<feature type="transmembrane region" description="Helical" evidence="2">
    <location>
        <begin position="640"/>
        <end position="660"/>
    </location>
</feature>
<dbReference type="PANTHER" id="PTHR47797:SF1">
    <property type="entry name" value="CYTOCHROME B561 DOMAIN-CONTAINING PROTEIN-RELATED"/>
    <property type="match status" value="1"/>
</dbReference>
<keyword evidence="2" id="KW-0812">Transmembrane</keyword>
<dbReference type="PANTHER" id="PTHR47797">
    <property type="entry name" value="DEHYDROGENASE, PUTATIVE (AFU_ORTHOLOGUE AFUA_8G05805)-RELATED"/>
    <property type="match status" value="1"/>
</dbReference>
<organism evidence="4 5">
    <name type="scientific">Metarhizium brunneum</name>
    <dbReference type="NCBI Taxonomy" id="500148"/>
    <lineage>
        <taxon>Eukaryota</taxon>
        <taxon>Fungi</taxon>
        <taxon>Dikarya</taxon>
        <taxon>Ascomycota</taxon>
        <taxon>Pezizomycotina</taxon>
        <taxon>Sordariomycetes</taxon>
        <taxon>Hypocreomycetidae</taxon>
        <taxon>Hypocreales</taxon>
        <taxon>Clavicipitaceae</taxon>
        <taxon>Metarhizium</taxon>
    </lineage>
</organism>
<dbReference type="KEGG" id="mbrn:26241631"/>
<keyword evidence="2" id="KW-1133">Transmembrane helix</keyword>
<feature type="transmembrane region" description="Helical" evidence="2">
    <location>
        <begin position="570"/>
        <end position="590"/>
    </location>
</feature>
<evidence type="ECO:0000313" key="4">
    <source>
        <dbReference type="EMBL" id="QLI70222.1"/>
    </source>
</evidence>
<dbReference type="GeneID" id="26241631"/>
<dbReference type="Proteomes" id="UP000510686">
    <property type="component" value="Chromosome 4"/>
</dbReference>
<feature type="transmembrane region" description="Helical" evidence="2">
    <location>
        <begin position="537"/>
        <end position="558"/>
    </location>
</feature>
<dbReference type="Gene3D" id="1.20.120.1770">
    <property type="match status" value="1"/>
</dbReference>
<dbReference type="Gene3D" id="2.60.40.1210">
    <property type="entry name" value="Cellobiose dehydrogenase, cytochrome domain"/>
    <property type="match status" value="1"/>
</dbReference>
<dbReference type="Pfam" id="PF26146">
    <property type="entry name" value="PI-PLC_X"/>
    <property type="match status" value="1"/>
</dbReference>
<dbReference type="InterPro" id="IPR017946">
    <property type="entry name" value="PLC-like_Pdiesterase_TIM-brl"/>
</dbReference>